<name>A0A225DUI9_9BACT</name>
<gene>
    <name evidence="1" type="ORF">FRUB_04276</name>
</gene>
<evidence type="ECO:0000313" key="1">
    <source>
        <dbReference type="EMBL" id="OWK42198.1"/>
    </source>
</evidence>
<dbReference type="OrthoDB" id="9129635at2"/>
<organism evidence="1 2">
    <name type="scientific">Fimbriiglobus ruber</name>
    <dbReference type="NCBI Taxonomy" id="1908690"/>
    <lineage>
        <taxon>Bacteria</taxon>
        <taxon>Pseudomonadati</taxon>
        <taxon>Planctomycetota</taxon>
        <taxon>Planctomycetia</taxon>
        <taxon>Gemmatales</taxon>
        <taxon>Gemmataceae</taxon>
        <taxon>Fimbriiglobus</taxon>
    </lineage>
</organism>
<dbReference type="RefSeq" id="WP_088255400.1">
    <property type="nucleotide sequence ID" value="NZ_NIDE01000005.1"/>
</dbReference>
<dbReference type="AlphaFoldDB" id="A0A225DUI9"/>
<comment type="caution">
    <text evidence="1">The sequence shown here is derived from an EMBL/GenBank/DDBJ whole genome shotgun (WGS) entry which is preliminary data.</text>
</comment>
<evidence type="ECO:0000313" key="2">
    <source>
        <dbReference type="Proteomes" id="UP000214646"/>
    </source>
</evidence>
<reference evidence="2" key="1">
    <citation type="submission" date="2017-06" db="EMBL/GenBank/DDBJ databases">
        <title>Genome analysis of Fimbriiglobus ruber SP5, the first member of the order Planctomycetales with confirmed chitinolytic capability.</title>
        <authorList>
            <person name="Ravin N.V."/>
            <person name="Rakitin A.L."/>
            <person name="Ivanova A.A."/>
            <person name="Beletsky A.V."/>
            <person name="Kulichevskaya I.S."/>
            <person name="Mardanov A.V."/>
            <person name="Dedysh S.N."/>
        </authorList>
    </citation>
    <scope>NUCLEOTIDE SEQUENCE [LARGE SCALE GENOMIC DNA]</scope>
    <source>
        <strain evidence="2">SP5</strain>
    </source>
</reference>
<accession>A0A225DUI9</accession>
<proteinExistence type="predicted"/>
<dbReference type="EMBL" id="NIDE01000005">
    <property type="protein sequence ID" value="OWK42198.1"/>
    <property type="molecule type" value="Genomic_DNA"/>
</dbReference>
<sequence>MDLLKPKELHIVDNDGVQRTYTISRMPFMVAREVGIQYGGSILPKVGDYKLNEAMMLKMMNYVAVDVQGTPLRLATPQLIDNHVPDLDTGLQLEWAMMEYNAGFFHKGTISDFFGDIVRKTLARISETLTPSPAASSTPEKPPSTI</sequence>
<protein>
    <submittedName>
        <fullName evidence="1">Uncharacterized protein</fullName>
    </submittedName>
</protein>
<keyword evidence="2" id="KW-1185">Reference proteome</keyword>
<dbReference type="Proteomes" id="UP000214646">
    <property type="component" value="Unassembled WGS sequence"/>
</dbReference>